<reference evidence="2" key="2">
    <citation type="submission" date="2022-06" db="UniProtKB">
        <authorList>
            <consortium name="EnsemblMetazoa"/>
        </authorList>
    </citation>
    <scope>IDENTIFICATION</scope>
    <source>
        <strain evidence="2">PS312</strain>
    </source>
</reference>
<name>A0A2A6BG82_PRIPA</name>
<protein>
    <submittedName>
        <fullName evidence="2">Uncharacterized protein</fullName>
    </submittedName>
</protein>
<proteinExistence type="predicted"/>
<dbReference type="AlphaFoldDB" id="A0A2A6BG82"/>
<evidence type="ECO:0000313" key="3">
    <source>
        <dbReference type="Proteomes" id="UP000005239"/>
    </source>
</evidence>
<reference evidence="3" key="1">
    <citation type="journal article" date="2008" name="Nat. Genet.">
        <title>The Pristionchus pacificus genome provides a unique perspective on nematode lifestyle and parasitism.</title>
        <authorList>
            <person name="Dieterich C."/>
            <person name="Clifton S.W."/>
            <person name="Schuster L.N."/>
            <person name="Chinwalla A."/>
            <person name="Delehaunty K."/>
            <person name="Dinkelacker I."/>
            <person name="Fulton L."/>
            <person name="Fulton R."/>
            <person name="Godfrey J."/>
            <person name="Minx P."/>
            <person name="Mitreva M."/>
            <person name="Roeseler W."/>
            <person name="Tian H."/>
            <person name="Witte H."/>
            <person name="Yang S.P."/>
            <person name="Wilson R.K."/>
            <person name="Sommer R.J."/>
        </authorList>
    </citation>
    <scope>NUCLEOTIDE SEQUENCE [LARGE SCALE GENOMIC DNA]</scope>
    <source>
        <strain evidence="3">PS312</strain>
    </source>
</reference>
<evidence type="ECO:0000256" key="1">
    <source>
        <dbReference type="SAM" id="MobiDB-lite"/>
    </source>
</evidence>
<keyword evidence="3" id="KW-1185">Reference proteome</keyword>
<organism evidence="2 3">
    <name type="scientific">Pristionchus pacificus</name>
    <name type="common">Parasitic nematode worm</name>
    <dbReference type="NCBI Taxonomy" id="54126"/>
    <lineage>
        <taxon>Eukaryota</taxon>
        <taxon>Metazoa</taxon>
        <taxon>Ecdysozoa</taxon>
        <taxon>Nematoda</taxon>
        <taxon>Chromadorea</taxon>
        <taxon>Rhabditida</taxon>
        <taxon>Rhabditina</taxon>
        <taxon>Diplogasteromorpha</taxon>
        <taxon>Diplogasteroidea</taxon>
        <taxon>Neodiplogasteridae</taxon>
        <taxon>Pristionchus</taxon>
    </lineage>
</organism>
<accession>A0A2A6BG82</accession>
<accession>A0A8R1UP50</accession>
<feature type="compositionally biased region" description="Gly residues" evidence="1">
    <location>
        <begin position="99"/>
        <end position="112"/>
    </location>
</feature>
<feature type="compositionally biased region" description="Basic and acidic residues" evidence="1">
    <location>
        <begin position="47"/>
        <end position="62"/>
    </location>
</feature>
<feature type="region of interest" description="Disordered" evidence="1">
    <location>
        <begin position="1"/>
        <end position="112"/>
    </location>
</feature>
<evidence type="ECO:0000313" key="2">
    <source>
        <dbReference type="EnsemblMetazoa" id="PPA37016.1"/>
    </source>
</evidence>
<gene>
    <name evidence="2" type="primary">WBGene00275385</name>
</gene>
<feature type="compositionally biased region" description="Gly residues" evidence="1">
    <location>
        <begin position="63"/>
        <end position="72"/>
    </location>
</feature>
<dbReference type="Proteomes" id="UP000005239">
    <property type="component" value="Unassembled WGS sequence"/>
</dbReference>
<dbReference type="EnsemblMetazoa" id="PPA37016.1">
    <property type="protein sequence ID" value="PPA37016.1"/>
    <property type="gene ID" value="WBGene00275385"/>
</dbReference>
<sequence>MGVPGGAEGARPAARKRNGPRPPGGRHHESEGRPSPGRQDCTQAPRPEGDSARGAEGGERRGGAGVGGGRCGGRPSARTNPGGSPQGQGEKREEEEGASGQGGEAGHVAQGG</sequence>